<gene>
    <name evidence="2" type="ORF">SAMN02982931_02055</name>
</gene>
<feature type="region of interest" description="Disordered" evidence="1">
    <location>
        <begin position="1"/>
        <end position="40"/>
    </location>
</feature>
<evidence type="ECO:0000256" key="1">
    <source>
        <dbReference type="SAM" id="MobiDB-lite"/>
    </source>
</evidence>
<dbReference type="AlphaFoldDB" id="A0A1G6BZV0"/>
<dbReference type="RefSeq" id="WP_090876301.1">
    <property type="nucleotide sequence ID" value="NZ_FMXQ01000003.1"/>
</dbReference>
<organism evidence="2 3">
    <name type="scientific">Bauldia litoralis</name>
    <dbReference type="NCBI Taxonomy" id="665467"/>
    <lineage>
        <taxon>Bacteria</taxon>
        <taxon>Pseudomonadati</taxon>
        <taxon>Pseudomonadota</taxon>
        <taxon>Alphaproteobacteria</taxon>
        <taxon>Hyphomicrobiales</taxon>
        <taxon>Kaistiaceae</taxon>
        <taxon>Bauldia</taxon>
    </lineage>
</organism>
<dbReference type="Proteomes" id="UP000199071">
    <property type="component" value="Unassembled WGS sequence"/>
</dbReference>
<feature type="compositionally biased region" description="Basic and acidic residues" evidence="1">
    <location>
        <begin position="52"/>
        <end position="65"/>
    </location>
</feature>
<feature type="compositionally biased region" description="Basic residues" evidence="1">
    <location>
        <begin position="66"/>
        <end position="76"/>
    </location>
</feature>
<feature type="compositionally biased region" description="Basic and acidic residues" evidence="1">
    <location>
        <begin position="1"/>
        <end position="13"/>
    </location>
</feature>
<evidence type="ECO:0000313" key="3">
    <source>
        <dbReference type="Proteomes" id="UP000199071"/>
    </source>
</evidence>
<proteinExistence type="predicted"/>
<sequence>MSNKAKTDAEVRYAKAQKRAQDATEAQNEAAAEAKRVDEKTERLRALRLAKEEADRVAKAAEPPKKKAKPRAKKKAAAIPVEDLNASNDD</sequence>
<evidence type="ECO:0000313" key="2">
    <source>
        <dbReference type="EMBL" id="SDB26125.1"/>
    </source>
</evidence>
<accession>A0A1G6BZV0</accession>
<name>A0A1G6BZV0_9HYPH</name>
<feature type="region of interest" description="Disordered" evidence="1">
    <location>
        <begin position="52"/>
        <end position="90"/>
    </location>
</feature>
<reference evidence="2 3" key="1">
    <citation type="submission" date="2016-10" db="EMBL/GenBank/DDBJ databases">
        <authorList>
            <person name="de Groot N.N."/>
        </authorList>
    </citation>
    <scope>NUCLEOTIDE SEQUENCE [LARGE SCALE GENOMIC DNA]</scope>
    <source>
        <strain evidence="2 3">ATCC 35022</strain>
    </source>
</reference>
<protein>
    <submittedName>
        <fullName evidence="2">Uncharacterized protein</fullName>
    </submittedName>
</protein>
<dbReference type="EMBL" id="FMXQ01000003">
    <property type="protein sequence ID" value="SDB26125.1"/>
    <property type="molecule type" value="Genomic_DNA"/>
</dbReference>
<keyword evidence="3" id="KW-1185">Reference proteome</keyword>